<dbReference type="EMBL" id="AZGY01000024">
    <property type="protein sequence ID" value="KZZ89737.1"/>
    <property type="molecule type" value="Genomic_DNA"/>
</dbReference>
<dbReference type="InterPro" id="IPR041018">
    <property type="entry name" value="ADPRTs_Tse2"/>
</dbReference>
<dbReference type="Pfam" id="PF18648">
    <property type="entry name" value="ADPRTs_Tse2"/>
    <property type="match status" value="1"/>
</dbReference>
<accession>A0A167X7U7</accession>
<keyword evidence="3" id="KW-1185">Reference proteome</keyword>
<dbReference type="AlphaFoldDB" id="A0A167X7U7"/>
<organism evidence="2 3">
    <name type="scientific">Moelleriella libera RCEF 2490</name>
    <dbReference type="NCBI Taxonomy" id="1081109"/>
    <lineage>
        <taxon>Eukaryota</taxon>
        <taxon>Fungi</taxon>
        <taxon>Dikarya</taxon>
        <taxon>Ascomycota</taxon>
        <taxon>Pezizomycotina</taxon>
        <taxon>Sordariomycetes</taxon>
        <taxon>Hypocreomycetidae</taxon>
        <taxon>Hypocreales</taxon>
        <taxon>Clavicipitaceae</taxon>
        <taxon>Moelleriella</taxon>
    </lineage>
</organism>
<reference evidence="2 3" key="1">
    <citation type="journal article" date="2016" name="Genome Biol. Evol.">
        <title>Divergent and convergent evolution of fungal pathogenicity.</title>
        <authorList>
            <person name="Shang Y."/>
            <person name="Xiao G."/>
            <person name="Zheng P."/>
            <person name="Cen K."/>
            <person name="Zhan S."/>
            <person name="Wang C."/>
        </authorList>
    </citation>
    <scope>NUCLEOTIDE SEQUENCE [LARGE SCALE GENOMIC DNA]</scope>
    <source>
        <strain evidence="2 3">RCEF 2490</strain>
    </source>
</reference>
<gene>
    <name evidence="2" type="ORF">AAL_07630</name>
</gene>
<comment type="caution">
    <text evidence="2">The sequence shown here is derived from an EMBL/GenBank/DDBJ whole genome shotgun (WGS) entry which is preliminary data.</text>
</comment>
<evidence type="ECO:0000313" key="3">
    <source>
        <dbReference type="Proteomes" id="UP000078544"/>
    </source>
</evidence>
<name>A0A167X7U7_9HYPO</name>
<feature type="domain" description="Tse2 ADP-ribosyltransferase toxin" evidence="1">
    <location>
        <begin position="45"/>
        <end position="139"/>
    </location>
</feature>
<evidence type="ECO:0000313" key="2">
    <source>
        <dbReference type="EMBL" id="KZZ89737.1"/>
    </source>
</evidence>
<protein>
    <recommendedName>
        <fullName evidence="1">Tse2 ADP-ribosyltransferase toxin domain-containing protein</fullName>
    </recommendedName>
</protein>
<sequence>MRPQLTELVMLRALAQAGAENYRVSQRRYLSVEAIHSVIPTSLTYNSPRPRSGLFDHENASRPDDVYDEGVAVEKNGLVYPDIHKHCGGAASNGTVMYPNTFAQQEYVRRYFDDFADREEGGKAVEIPPMFTVLKDTDIVIRTCCG</sequence>
<proteinExistence type="predicted"/>
<dbReference type="Proteomes" id="UP000078544">
    <property type="component" value="Unassembled WGS sequence"/>
</dbReference>
<evidence type="ECO:0000259" key="1">
    <source>
        <dbReference type="Pfam" id="PF18648"/>
    </source>
</evidence>
<dbReference type="OrthoDB" id="4951319at2759"/>